<evidence type="ECO:0000256" key="1">
    <source>
        <dbReference type="SAM" id="MobiDB-lite"/>
    </source>
</evidence>
<protein>
    <submittedName>
        <fullName evidence="2">Uncharacterized protein</fullName>
    </submittedName>
</protein>
<accession>A0A8T1V0H0</accession>
<feature type="region of interest" description="Disordered" evidence="1">
    <location>
        <begin position="41"/>
        <end position="75"/>
    </location>
</feature>
<name>A0A8T1V0H0_9STRA</name>
<feature type="compositionally biased region" description="Basic and acidic residues" evidence="1">
    <location>
        <begin position="49"/>
        <end position="59"/>
    </location>
</feature>
<dbReference type="EMBL" id="JAENGZ010000040">
    <property type="protein sequence ID" value="KAG6972124.1"/>
    <property type="molecule type" value="Genomic_DNA"/>
</dbReference>
<sequence length="75" mass="8036">MIVRHDRRLMARTHKAAQSKAKIAEQATALVVGIAGGMPQGIQGSYPVEDSRPRGDQHFLSKCGSSPSGPIPRMP</sequence>
<comment type="caution">
    <text evidence="2">The sequence shown here is derived from an EMBL/GenBank/DDBJ whole genome shotgun (WGS) entry which is preliminary data.</text>
</comment>
<dbReference type="Proteomes" id="UP000688947">
    <property type="component" value="Unassembled WGS sequence"/>
</dbReference>
<reference evidence="2" key="1">
    <citation type="submission" date="2021-01" db="EMBL/GenBank/DDBJ databases">
        <title>Phytophthora aleatoria, a newly-described species from Pinus radiata is distinct from Phytophthora cactorum isolates based on comparative genomics.</title>
        <authorList>
            <person name="Mcdougal R."/>
            <person name="Panda P."/>
            <person name="Williams N."/>
            <person name="Studholme D.J."/>
        </authorList>
    </citation>
    <scope>NUCLEOTIDE SEQUENCE</scope>
    <source>
        <strain evidence="2">NZFS 3830</strain>
    </source>
</reference>
<gene>
    <name evidence="2" type="ORF">JG687_00001617</name>
</gene>
<evidence type="ECO:0000313" key="2">
    <source>
        <dbReference type="EMBL" id="KAG6972124.1"/>
    </source>
</evidence>
<proteinExistence type="predicted"/>
<organism evidence="2 3">
    <name type="scientific">Phytophthora cactorum</name>
    <dbReference type="NCBI Taxonomy" id="29920"/>
    <lineage>
        <taxon>Eukaryota</taxon>
        <taxon>Sar</taxon>
        <taxon>Stramenopiles</taxon>
        <taxon>Oomycota</taxon>
        <taxon>Peronosporomycetes</taxon>
        <taxon>Peronosporales</taxon>
        <taxon>Peronosporaceae</taxon>
        <taxon>Phytophthora</taxon>
    </lineage>
</organism>
<dbReference type="AlphaFoldDB" id="A0A8T1V0H0"/>
<evidence type="ECO:0000313" key="3">
    <source>
        <dbReference type="Proteomes" id="UP000688947"/>
    </source>
</evidence>